<keyword evidence="3" id="KW-1185">Reference proteome</keyword>
<feature type="transmembrane region" description="Helical" evidence="1">
    <location>
        <begin position="42"/>
        <end position="64"/>
    </location>
</feature>
<feature type="transmembrane region" description="Helical" evidence="1">
    <location>
        <begin position="155"/>
        <end position="180"/>
    </location>
</feature>
<evidence type="ECO:0000313" key="3">
    <source>
        <dbReference type="Proteomes" id="UP000636956"/>
    </source>
</evidence>
<keyword evidence="1" id="KW-1133">Transmembrane helix</keyword>
<keyword evidence="1" id="KW-0812">Transmembrane</keyword>
<dbReference type="EMBL" id="BMMD01000030">
    <property type="protein sequence ID" value="GGJ92793.1"/>
    <property type="molecule type" value="Genomic_DNA"/>
</dbReference>
<evidence type="ECO:0000313" key="2">
    <source>
        <dbReference type="EMBL" id="GGJ92793.1"/>
    </source>
</evidence>
<organism evidence="2 3">
    <name type="scientific">Agromyces bauzanensis</name>
    <dbReference type="NCBI Taxonomy" id="1308924"/>
    <lineage>
        <taxon>Bacteria</taxon>
        <taxon>Bacillati</taxon>
        <taxon>Actinomycetota</taxon>
        <taxon>Actinomycetes</taxon>
        <taxon>Micrococcales</taxon>
        <taxon>Microbacteriaceae</taxon>
        <taxon>Agromyces</taxon>
    </lineage>
</organism>
<feature type="transmembrane region" description="Helical" evidence="1">
    <location>
        <begin position="12"/>
        <end position="30"/>
    </location>
</feature>
<dbReference type="Pfam" id="PF11139">
    <property type="entry name" value="SfLAP"/>
    <property type="match status" value="1"/>
</dbReference>
<feature type="transmembrane region" description="Helical" evidence="1">
    <location>
        <begin position="201"/>
        <end position="220"/>
    </location>
</feature>
<protein>
    <submittedName>
        <fullName evidence="2">Membrane protein</fullName>
    </submittedName>
</protein>
<comment type="caution">
    <text evidence="2">The sequence shown here is derived from an EMBL/GenBank/DDBJ whole genome shotgun (WGS) entry which is preliminary data.</text>
</comment>
<proteinExistence type="predicted"/>
<evidence type="ECO:0000256" key="1">
    <source>
        <dbReference type="SAM" id="Phobius"/>
    </source>
</evidence>
<gene>
    <name evidence="2" type="ORF">GCM10011372_34160</name>
</gene>
<accession>A0A917UXB8</accession>
<name>A0A917UXB8_9MICO</name>
<reference evidence="2" key="2">
    <citation type="submission" date="2020-09" db="EMBL/GenBank/DDBJ databases">
        <authorList>
            <person name="Sun Q."/>
            <person name="Zhou Y."/>
        </authorList>
    </citation>
    <scope>NUCLEOTIDE SEQUENCE</scope>
    <source>
        <strain evidence="2">CGMCC 1.8984</strain>
    </source>
</reference>
<dbReference type="AlphaFoldDB" id="A0A917UXB8"/>
<sequence length="223" mass="22498">MGAAIGDILPLAVGIAISPIPIIAAILMLLSPKARSTSVGFLGGWVLGIAVAATAFTLLSSVLPESDEDAANPVTAVIQLVLGAGLLFLALRQWRSRPAPGVEPPLPKWMAGIDTMTAGRALGLGFLLAAVNPKNLLLGAAAGVAVGSAGLDPGAIVVVLLVFTVIAAASVALPVIAYLVASDRMAAPLERLRAWLVHNNATVMAVLLLVIGAVLIGKGIGNF</sequence>
<keyword evidence="1" id="KW-0472">Membrane</keyword>
<feature type="transmembrane region" description="Helical" evidence="1">
    <location>
        <begin position="70"/>
        <end position="91"/>
    </location>
</feature>
<dbReference type="Proteomes" id="UP000636956">
    <property type="component" value="Unassembled WGS sequence"/>
</dbReference>
<dbReference type="InterPro" id="IPR021315">
    <property type="entry name" value="Gap/Sap"/>
</dbReference>
<dbReference type="RefSeq" id="WP_188744614.1">
    <property type="nucleotide sequence ID" value="NZ_BAABFW010000030.1"/>
</dbReference>
<reference evidence="2" key="1">
    <citation type="journal article" date="2014" name="Int. J. Syst. Evol. Microbiol.">
        <title>Complete genome sequence of Corynebacterium casei LMG S-19264T (=DSM 44701T), isolated from a smear-ripened cheese.</title>
        <authorList>
            <consortium name="US DOE Joint Genome Institute (JGI-PGF)"/>
            <person name="Walter F."/>
            <person name="Albersmeier A."/>
            <person name="Kalinowski J."/>
            <person name="Ruckert C."/>
        </authorList>
    </citation>
    <scope>NUCLEOTIDE SEQUENCE</scope>
    <source>
        <strain evidence="2">CGMCC 1.8984</strain>
    </source>
</reference>